<dbReference type="EMBL" id="OUNE01000110">
    <property type="protein sequence ID" value="SPP33150.1"/>
    <property type="molecule type" value="Genomic_DNA"/>
</dbReference>
<reference evidence="1" key="1">
    <citation type="submission" date="2018-04" db="EMBL/GenBank/DDBJ databases">
        <authorList>
            <person name="Go L.Y."/>
            <person name="Mitchell J.A."/>
        </authorList>
    </citation>
    <scope>NUCLEOTIDE SEQUENCE</scope>
    <source>
        <strain evidence="1">WBAD</strain>
    </source>
</reference>
<sequence length="121" mass="14021">MTNENTTNDSQLRLEKMGIKGEIANKLLSFKNEGGDLKYDSAFKITDLCEDVFVERVKDKITEQEAKDIYQKALSRREFVSRYIENAREMTEPHYRAMRVCNIDHDTAEKCDGIIHSLQGE</sequence>
<evidence type="ECO:0000313" key="1">
    <source>
        <dbReference type="EMBL" id="SPP33150.1"/>
    </source>
</evidence>
<accession>A0A3B0IW26</accession>
<organism evidence="1">
    <name type="scientific">Wolbachia endosymbiont of Aleurodicus dispersus</name>
    <dbReference type="NCBI Taxonomy" id="1288877"/>
    <lineage>
        <taxon>Bacteria</taxon>
        <taxon>Pseudomonadati</taxon>
        <taxon>Pseudomonadota</taxon>
        <taxon>Alphaproteobacteria</taxon>
        <taxon>Rickettsiales</taxon>
        <taxon>Anaplasmataceae</taxon>
        <taxon>Wolbachieae</taxon>
        <taxon>Wolbachia</taxon>
    </lineage>
</organism>
<dbReference type="AlphaFoldDB" id="A0A3B0IW26"/>
<name>A0A3B0IW26_9RICK</name>
<protein>
    <submittedName>
        <fullName evidence="1">Uncharacterized protein</fullName>
    </submittedName>
</protein>
<proteinExistence type="predicted"/>
<gene>
    <name evidence="1" type="ORF">WBAD_0665</name>
</gene>